<keyword evidence="4" id="KW-1185">Reference proteome</keyword>
<proteinExistence type="predicted"/>
<feature type="region of interest" description="Disordered" evidence="1">
    <location>
        <begin position="1"/>
        <end position="34"/>
    </location>
</feature>
<evidence type="ECO:0000259" key="2">
    <source>
        <dbReference type="Pfam" id="PF17648"/>
    </source>
</evidence>
<dbReference type="Pfam" id="PF17648">
    <property type="entry name" value="Luciferase"/>
    <property type="match status" value="1"/>
</dbReference>
<dbReference type="PANTHER" id="PTHR38695">
    <property type="entry name" value="AMINO ACID PERMEASE_ SLC12A DOMAIN-CONTAINING PROTEIN"/>
    <property type="match status" value="1"/>
</dbReference>
<evidence type="ECO:0000256" key="1">
    <source>
        <dbReference type="SAM" id="MobiDB-lite"/>
    </source>
</evidence>
<organism evidence="3 4">
    <name type="scientific">Nocardia veterana</name>
    <dbReference type="NCBI Taxonomy" id="132249"/>
    <lineage>
        <taxon>Bacteria</taxon>
        <taxon>Bacillati</taxon>
        <taxon>Actinomycetota</taxon>
        <taxon>Actinomycetes</taxon>
        <taxon>Mycobacteriales</taxon>
        <taxon>Nocardiaceae</taxon>
        <taxon>Nocardia</taxon>
    </lineage>
</organism>
<dbReference type="AlphaFoldDB" id="A0A7X6M095"/>
<dbReference type="InterPro" id="IPR048273">
    <property type="entry name" value="Luciferase"/>
</dbReference>
<gene>
    <name evidence="3" type="ORF">HGA07_19600</name>
</gene>
<evidence type="ECO:0000313" key="3">
    <source>
        <dbReference type="EMBL" id="NKY87827.1"/>
    </source>
</evidence>
<dbReference type="Proteomes" id="UP000523447">
    <property type="component" value="Unassembled WGS sequence"/>
</dbReference>
<feature type="compositionally biased region" description="Basic and acidic residues" evidence="1">
    <location>
        <begin position="11"/>
        <end position="21"/>
    </location>
</feature>
<dbReference type="InterPro" id="IPR040841">
    <property type="entry name" value="Luciferase_dom"/>
</dbReference>
<sequence length="173" mass="18479">MTPATANGRTDLPRRRGERPLTRPHNPHQQLSQNAGIRLQESLWARMRSLPGVVAGPSLVSLPDTRALHLTPDLAHGPAQSFLAGTEFAHLHGPGDGSLHLCLPARLAGAAIAGGWAEPHPMAHTGLLPASLLMVYGPRDADELEQVWLLVRGAYTYARGTGGGRAARACFER</sequence>
<accession>A0A7X6M095</accession>
<dbReference type="RefSeq" id="WP_040724453.1">
    <property type="nucleotide sequence ID" value="NZ_CAWPHS010000015.1"/>
</dbReference>
<name>A0A7X6M095_9NOCA</name>
<feature type="domain" description="Luciferase" evidence="2">
    <location>
        <begin position="85"/>
        <end position="152"/>
    </location>
</feature>
<dbReference type="PANTHER" id="PTHR38695:SF1">
    <property type="entry name" value="AMINO ACID PERMEASE_ SLC12A DOMAIN-CONTAINING PROTEIN"/>
    <property type="match status" value="1"/>
</dbReference>
<comment type="caution">
    <text evidence="3">The sequence shown here is derived from an EMBL/GenBank/DDBJ whole genome shotgun (WGS) entry which is preliminary data.</text>
</comment>
<reference evidence="3 4" key="1">
    <citation type="submission" date="2020-04" db="EMBL/GenBank/DDBJ databases">
        <title>MicrobeNet Type strains.</title>
        <authorList>
            <person name="Nicholson A.C."/>
        </authorList>
    </citation>
    <scope>NUCLEOTIDE SEQUENCE [LARGE SCALE GENOMIC DNA]</scope>
    <source>
        <strain evidence="3 4">DSM 44445</strain>
    </source>
</reference>
<evidence type="ECO:0000313" key="4">
    <source>
        <dbReference type="Proteomes" id="UP000523447"/>
    </source>
</evidence>
<dbReference type="EMBL" id="JAAXPE010000022">
    <property type="protein sequence ID" value="NKY87827.1"/>
    <property type="molecule type" value="Genomic_DNA"/>
</dbReference>
<protein>
    <submittedName>
        <fullName evidence="3">Phospholipase</fullName>
    </submittedName>
</protein>